<dbReference type="Proteomes" id="UP000324897">
    <property type="component" value="Chromosome 4"/>
</dbReference>
<feature type="non-terminal residue" evidence="2">
    <location>
        <position position="1"/>
    </location>
</feature>
<proteinExistence type="predicted"/>
<reference evidence="2 3" key="1">
    <citation type="journal article" date="2019" name="Sci. Rep.">
        <title>A high-quality genome of Eragrostis curvula grass provides insights into Poaceae evolution and supports new strategies to enhance forage quality.</title>
        <authorList>
            <person name="Carballo J."/>
            <person name="Santos B.A.C.M."/>
            <person name="Zappacosta D."/>
            <person name="Garbus I."/>
            <person name="Selva J.P."/>
            <person name="Gallo C.A."/>
            <person name="Diaz A."/>
            <person name="Albertini E."/>
            <person name="Caccamo M."/>
            <person name="Echenique V."/>
        </authorList>
    </citation>
    <scope>NUCLEOTIDE SEQUENCE [LARGE SCALE GENOMIC DNA]</scope>
    <source>
        <strain evidence="3">cv. Victoria</strain>
        <tissue evidence="2">Leaf</tissue>
    </source>
</reference>
<dbReference type="Gramene" id="TVU37364">
    <property type="protein sequence ID" value="TVU37364"/>
    <property type="gene ID" value="EJB05_10673"/>
</dbReference>
<keyword evidence="3" id="KW-1185">Reference proteome</keyword>
<dbReference type="EMBL" id="RWGY01000007">
    <property type="protein sequence ID" value="TVU37364.1"/>
    <property type="molecule type" value="Genomic_DNA"/>
</dbReference>
<feature type="compositionally biased region" description="Basic residues" evidence="1">
    <location>
        <begin position="117"/>
        <end position="128"/>
    </location>
</feature>
<feature type="region of interest" description="Disordered" evidence="1">
    <location>
        <begin position="190"/>
        <end position="226"/>
    </location>
</feature>
<sequence length="226" mass="24117">MATPFGMGAMAQMFPGAGEEEWRRLLGERTNELRGTLLDAEDVARAAVYPRKPEAPWLVLPAGGRRTAALFSLSDGRAVAAHVPRPPRRRLVTSCGLACDGGLLGVAPAPPQSTRSPVRRRRSRRSPPCKKCLDDKHSLSGLVPRRRAWTLIRFEDSAAARKNGVLASPPSSTLGLAAVLNRSKLPAISSRHHPLASSTTPSAPSTSAVPRCSAPPHHAALERAVD</sequence>
<protein>
    <submittedName>
        <fullName evidence="2">Uncharacterized protein</fullName>
    </submittedName>
</protein>
<evidence type="ECO:0000256" key="1">
    <source>
        <dbReference type="SAM" id="MobiDB-lite"/>
    </source>
</evidence>
<feature type="region of interest" description="Disordered" evidence="1">
    <location>
        <begin position="106"/>
        <end position="136"/>
    </location>
</feature>
<comment type="caution">
    <text evidence="2">The sequence shown here is derived from an EMBL/GenBank/DDBJ whole genome shotgun (WGS) entry which is preliminary data.</text>
</comment>
<evidence type="ECO:0000313" key="2">
    <source>
        <dbReference type="EMBL" id="TVU37364.1"/>
    </source>
</evidence>
<evidence type="ECO:0000313" key="3">
    <source>
        <dbReference type="Proteomes" id="UP000324897"/>
    </source>
</evidence>
<accession>A0A5J9VPI1</accession>
<organism evidence="2 3">
    <name type="scientific">Eragrostis curvula</name>
    <name type="common">weeping love grass</name>
    <dbReference type="NCBI Taxonomy" id="38414"/>
    <lineage>
        <taxon>Eukaryota</taxon>
        <taxon>Viridiplantae</taxon>
        <taxon>Streptophyta</taxon>
        <taxon>Embryophyta</taxon>
        <taxon>Tracheophyta</taxon>
        <taxon>Spermatophyta</taxon>
        <taxon>Magnoliopsida</taxon>
        <taxon>Liliopsida</taxon>
        <taxon>Poales</taxon>
        <taxon>Poaceae</taxon>
        <taxon>PACMAD clade</taxon>
        <taxon>Chloridoideae</taxon>
        <taxon>Eragrostideae</taxon>
        <taxon>Eragrostidinae</taxon>
        <taxon>Eragrostis</taxon>
    </lineage>
</organism>
<name>A0A5J9VPI1_9POAL</name>
<dbReference type="AlphaFoldDB" id="A0A5J9VPI1"/>
<feature type="compositionally biased region" description="Low complexity" evidence="1">
    <location>
        <begin position="195"/>
        <end position="208"/>
    </location>
</feature>
<gene>
    <name evidence="2" type="ORF">EJB05_10673</name>
</gene>